<protein>
    <submittedName>
        <fullName evidence="2">Uncharacterized protein</fullName>
    </submittedName>
</protein>
<sequence length="140" mass="16305">MSSETTPPKDSPVDLKEATSKNGNKYQASNVTNDSESFSINKAGFAVDVNWPPTEEWVYLSQDLVDKTHITRYKLERIPPPPTEGGLYFEWGFWFTNTDTYDFFFEDKTHDEYENNTWFKKDHVTTYNSEDPTIIRVRGT</sequence>
<dbReference type="AlphaFoldDB" id="A0AA40AZ11"/>
<feature type="region of interest" description="Disordered" evidence="1">
    <location>
        <begin position="1"/>
        <end position="33"/>
    </location>
</feature>
<accession>A0AA40AZ11</accession>
<reference evidence="2" key="1">
    <citation type="submission" date="2023-06" db="EMBL/GenBank/DDBJ databases">
        <title>Genome-scale phylogeny and comparative genomics of the fungal order Sordariales.</title>
        <authorList>
            <consortium name="Lawrence Berkeley National Laboratory"/>
            <person name="Hensen N."/>
            <person name="Bonometti L."/>
            <person name="Westerberg I."/>
            <person name="Brannstrom I.O."/>
            <person name="Guillou S."/>
            <person name="Cros-Aarteil S."/>
            <person name="Calhoun S."/>
            <person name="Haridas S."/>
            <person name="Kuo A."/>
            <person name="Mondo S."/>
            <person name="Pangilinan J."/>
            <person name="Riley R."/>
            <person name="Labutti K."/>
            <person name="Andreopoulos B."/>
            <person name="Lipzen A."/>
            <person name="Chen C."/>
            <person name="Yanf M."/>
            <person name="Daum C."/>
            <person name="Ng V."/>
            <person name="Clum A."/>
            <person name="Steindorff A."/>
            <person name="Ohm R."/>
            <person name="Martin F."/>
            <person name="Silar P."/>
            <person name="Natvig D."/>
            <person name="Lalanne C."/>
            <person name="Gautier V."/>
            <person name="Ament-Velasquez S.L."/>
            <person name="Kruys A."/>
            <person name="Hutchinson M.I."/>
            <person name="Powell A.J."/>
            <person name="Barry K."/>
            <person name="Miller A.N."/>
            <person name="Grigoriev I.V."/>
            <person name="Debuchy R."/>
            <person name="Gladieux P."/>
            <person name="Thoren M.H."/>
            <person name="Johannesson H."/>
        </authorList>
    </citation>
    <scope>NUCLEOTIDE SEQUENCE</scope>
    <source>
        <strain evidence="2">SMH4607-1</strain>
    </source>
</reference>
<dbReference type="EMBL" id="JAUKUA010000002">
    <property type="protein sequence ID" value="KAK0724603.1"/>
    <property type="molecule type" value="Genomic_DNA"/>
</dbReference>
<organism evidence="2 3">
    <name type="scientific">Lasiosphaeris hirsuta</name>
    <dbReference type="NCBI Taxonomy" id="260670"/>
    <lineage>
        <taxon>Eukaryota</taxon>
        <taxon>Fungi</taxon>
        <taxon>Dikarya</taxon>
        <taxon>Ascomycota</taxon>
        <taxon>Pezizomycotina</taxon>
        <taxon>Sordariomycetes</taxon>
        <taxon>Sordariomycetidae</taxon>
        <taxon>Sordariales</taxon>
        <taxon>Lasiosphaeriaceae</taxon>
        <taxon>Lasiosphaeris</taxon>
    </lineage>
</organism>
<feature type="compositionally biased region" description="Polar residues" evidence="1">
    <location>
        <begin position="20"/>
        <end position="33"/>
    </location>
</feature>
<comment type="caution">
    <text evidence="2">The sequence shown here is derived from an EMBL/GenBank/DDBJ whole genome shotgun (WGS) entry which is preliminary data.</text>
</comment>
<evidence type="ECO:0000256" key="1">
    <source>
        <dbReference type="SAM" id="MobiDB-lite"/>
    </source>
</evidence>
<evidence type="ECO:0000313" key="3">
    <source>
        <dbReference type="Proteomes" id="UP001172102"/>
    </source>
</evidence>
<keyword evidence="3" id="KW-1185">Reference proteome</keyword>
<gene>
    <name evidence="2" type="ORF">B0H67DRAFT_109157</name>
</gene>
<proteinExistence type="predicted"/>
<name>A0AA40AZ11_9PEZI</name>
<evidence type="ECO:0000313" key="2">
    <source>
        <dbReference type="EMBL" id="KAK0724603.1"/>
    </source>
</evidence>
<dbReference type="Proteomes" id="UP001172102">
    <property type="component" value="Unassembled WGS sequence"/>
</dbReference>